<dbReference type="EMBL" id="QXXA01000025">
    <property type="protein sequence ID" value="NBI08235.1"/>
    <property type="molecule type" value="Genomic_DNA"/>
</dbReference>
<dbReference type="OrthoDB" id="3036019at2"/>
<evidence type="ECO:0000313" key="2">
    <source>
        <dbReference type="Proteomes" id="UP000467132"/>
    </source>
</evidence>
<evidence type="ECO:0000313" key="1">
    <source>
        <dbReference type="EMBL" id="NBI08235.1"/>
    </source>
</evidence>
<reference evidence="1 2" key="1">
    <citation type="submission" date="2018-08" db="EMBL/GenBank/DDBJ databases">
        <title>Murine metabolic-syndrome-specific gut microbial biobank.</title>
        <authorList>
            <person name="Liu C."/>
        </authorList>
    </citation>
    <scope>NUCLEOTIDE SEQUENCE [LARGE SCALE GENOMIC DNA]</scope>
    <source>
        <strain evidence="1 2">583</strain>
    </source>
</reference>
<gene>
    <name evidence="1" type="ORF">D3Z33_15350</name>
</gene>
<dbReference type="Proteomes" id="UP000467132">
    <property type="component" value="Unassembled WGS sequence"/>
</dbReference>
<name>A0A845R0L0_9CLOT</name>
<sequence length="92" mass="10433">MKCKHEWLDITTKDGRKALICSKCSKKVHKGQLTNKISADISASITLPIAREQIDMPHYNGEETVIVKVYKDDLIKELYKGLNLSINNFNKG</sequence>
<protein>
    <submittedName>
        <fullName evidence="1">Uncharacterized protein</fullName>
    </submittedName>
</protein>
<accession>A0A845R0L0</accession>
<keyword evidence="2" id="KW-1185">Reference proteome</keyword>
<comment type="caution">
    <text evidence="1">The sequence shown here is derived from an EMBL/GenBank/DDBJ whole genome shotgun (WGS) entry which is preliminary data.</text>
</comment>
<dbReference type="RefSeq" id="WP_160198696.1">
    <property type="nucleotide sequence ID" value="NZ_QXXA01000025.1"/>
</dbReference>
<organism evidence="1 2">
    <name type="scientific">Senegalia massiliensis</name>
    <dbReference type="NCBI Taxonomy" id="1720316"/>
    <lineage>
        <taxon>Bacteria</taxon>
        <taxon>Bacillati</taxon>
        <taxon>Bacillota</taxon>
        <taxon>Clostridia</taxon>
        <taxon>Eubacteriales</taxon>
        <taxon>Clostridiaceae</taxon>
        <taxon>Senegalia</taxon>
    </lineage>
</organism>
<proteinExistence type="predicted"/>
<dbReference type="AlphaFoldDB" id="A0A845R0L0"/>